<keyword evidence="7" id="KW-1185">Reference proteome</keyword>
<keyword evidence="2" id="KW-0238">DNA-binding</keyword>
<gene>
    <name evidence="6" type="ORF">SAMN02746098_00549</name>
</gene>
<dbReference type="PANTHER" id="PTHR35807">
    <property type="entry name" value="TRANSCRIPTIONAL REGULATOR REDD-RELATED"/>
    <property type="match status" value="1"/>
</dbReference>
<evidence type="ECO:0000256" key="2">
    <source>
        <dbReference type="ARBA" id="ARBA00023125"/>
    </source>
</evidence>
<dbReference type="InterPro" id="IPR051677">
    <property type="entry name" value="AfsR-DnrI-RedD_regulator"/>
</dbReference>
<dbReference type="AlphaFoldDB" id="A0A1M5RG95"/>
<dbReference type="PANTHER" id="PTHR35807:SF2">
    <property type="entry name" value="TRANSCRIPTIONAL ACTIVATOR DOMAIN"/>
    <property type="match status" value="1"/>
</dbReference>
<reference evidence="7" key="1">
    <citation type="submission" date="2016-11" db="EMBL/GenBank/DDBJ databases">
        <authorList>
            <person name="Varghese N."/>
            <person name="Submissions S."/>
        </authorList>
    </citation>
    <scope>NUCLEOTIDE SEQUENCE [LARGE SCALE GENOMIC DNA]</scope>
    <source>
        <strain evidence="7">DSM 15449</strain>
    </source>
</reference>
<dbReference type="Gene3D" id="1.10.10.10">
    <property type="entry name" value="Winged helix-like DNA-binding domain superfamily/Winged helix DNA-binding domain"/>
    <property type="match status" value="1"/>
</dbReference>
<evidence type="ECO:0000256" key="1">
    <source>
        <dbReference type="ARBA" id="ARBA00018672"/>
    </source>
</evidence>
<dbReference type="GO" id="GO:0006355">
    <property type="term" value="P:regulation of DNA-templated transcription"/>
    <property type="evidence" value="ECO:0007669"/>
    <property type="project" value="InterPro"/>
</dbReference>
<dbReference type="SUPFAM" id="SSF46894">
    <property type="entry name" value="C-terminal effector domain of the bipartite response regulators"/>
    <property type="match status" value="1"/>
</dbReference>
<accession>A0A1M5RG95</accession>
<dbReference type="SUPFAM" id="SSF52172">
    <property type="entry name" value="CheY-like"/>
    <property type="match status" value="1"/>
</dbReference>
<dbReference type="OrthoDB" id="3190595at2"/>
<dbReference type="InterPro" id="IPR016032">
    <property type="entry name" value="Sig_transdc_resp-reg_C-effctor"/>
</dbReference>
<dbReference type="InterPro" id="IPR001789">
    <property type="entry name" value="Sig_transdc_resp-reg_receiver"/>
</dbReference>
<dbReference type="GO" id="GO:0003677">
    <property type="term" value="F:DNA binding"/>
    <property type="evidence" value="ECO:0007669"/>
    <property type="project" value="UniProtKB-KW"/>
</dbReference>
<keyword evidence="4" id="KW-0597">Phosphoprotein</keyword>
<protein>
    <recommendedName>
        <fullName evidence="1">Stage 0 sporulation protein A homolog</fullName>
    </recommendedName>
</protein>
<dbReference type="Gene3D" id="3.40.50.2300">
    <property type="match status" value="1"/>
</dbReference>
<dbReference type="InterPro" id="IPR011990">
    <property type="entry name" value="TPR-like_helical_dom_sf"/>
</dbReference>
<evidence type="ECO:0000313" key="7">
    <source>
        <dbReference type="Proteomes" id="UP000183954"/>
    </source>
</evidence>
<dbReference type="Pfam" id="PF00072">
    <property type="entry name" value="Response_reg"/>
    <property type="match status" value="1"/>
</dbReference>
<dbReference type="SUPFAM" id="SSF48452">
    <property type="entry name" value="TPR-like"/>
    <property type="match status" value="1"/>
</dbReference>
<dbReference type="InterPro" id="IPR005158">
    <property type="entry name" value="BTAD"/>
</dbReference>
<evidence type="ECO:0000256" key="4">
    <source>
        <dbReference type="PROSITE-ProRule" id="PRU00169"/>
    </source>
</evidence>
<dbReference type="SMART" id="SM01043">
    <property type="entry name" value="BTAD"/>
    <property type="match status" value="1"/>
</dbReference>
<dbReference type="GO" id="GO:0000160">
    <property type="term" value="P:phosphorelay signal transduction system"/>
    <property type="evidence" value="ECO:0007669"/>
    <property type="project" value="InterPro"/>
</dbReference>
<dbReference type="InterPro" id="IPR011006">
    <property type="entry name" value="CheY-like_superfamily"/>
</dbReference>
<dbReference type="Proteomes" id="UP000183954">
    <property type="component" value="Unassembled WGS sequence"/>
</dbReference>
<dbReference type="RefSeq" id="WP_073027663.1">
    <property type="nucleotide sequence ID" value="NZ_FQXJ01000003.1"/>
</dbReference>
<dbReference type="SMART" id="SM00448">
    <property type="entry name" value="REC"/>
    <property type="match status" value="1"/>
</dbReference>
<dbReference type="EMBL" id="FQXJ01000003">
    <property type="protein sequence ID" value="SHH25150.1"/>
    <property type="molecule type" value="Genomic_DNA"/>
</dbReference>
<proteinExistence type="predicted"/>
<sequence length="366" mass="42049">MIKAIVVDDEWYNLEEISGLVEKSGFMRVENKYQNPLKALEEVADISPQVAFIDVEMPEMDGITLAEKLLEKNPSMKVAFITAWDQYAVQAFDLNASDYVMKPIKLERFEQMIGKIRHEILLKAPLQSLALRIKCFDQLETSIGGIPVKWERAKAEELFAYLLMKHDSYVHKDTIIQDLWPGYEYAKALPILQTSICKIRNIFSKLKQEIMLNYSGNKYCLTITNAECDYFQLEQALSDFRLGDKATHANVEKACVLFGRGFLIQQGYLWSMEKDEELRKQLASVLNEIISVYSREGDAAQVSRGLKLLTELVPYDEEANFRLLKTLEALGDYRAISDHYQWLTRVLKEEYGTVPSGQITDLVNDI</sequence>
<evidence type="ECO:0000259" key="5">
    <source>
        <dbReference type="PROSITE" id="PS50110"/>
    </source>
</evidence>
<comment type="function">
    <text evidence="3">May play the central regulatory role in sporulation. It may be an element of the effector pathway responsible for the activation of sporulation genes in response to nutritional stress. Spo0A may act in concert with spo0H (a sigma factor) to control the expression of some genes that are critical to the sporulation process.</text>
</comment>
<dbReference type="Pfam" id="PF03704">
    <property type="entry name" value="BTAD"/>
    <property type="match status" value="1"/>
</dbReference>
<name>A0A1M5RG95_9FIRM</name>
<dbReference type="InterPro" id="IPR036388">
    <property type="entry name" value="WH-like_DNA-bd_sf"/>
</dbReference>
<evidence type="ECO:0000256" key="3">
    <source>
        <dbReference type="ARBA" id="ARBA00024867"/>
    </source>
</evidence>
<feature type="domain" description="Response regulatory" evidence="5">
    <location>
        <begin position="3"/>
        <end position="117"/>
    </location>
</feature>
<dbReference type="STRING" id="1121420.SAMN02746098_00549"/>
<dbReference type="Gene3D" id="1.25.40.10">
    <property type="entry name" value="Tetratricopeptide repeat domain"/>
    <property type="match status" value="1"/>
</dbReference>
<dbReference type="PROSITE" id="PS50110">
    <property type="entry name" value="RESPONSE_REGULATORY"/>
    <property type="match status" value="1"/>
</dbReference>
<evidence type="ECO:0000313" key="6">
    <source>
        <dbReference type="EMBL" id="SHH25150.1"/>
    </source>
</evidence>
<organism evidence="6 7">
    <name type="scientific">Desulfosporosinus lacus DSM 15449</name>
    <dbReference type="NCBI Taxonomy" id="1121420"/>
    <lineage>
        <taxon>Bacteria</taxon>
        <taxon>Bacillati</taxon>
        <taxon>Bacillota</taxon>
        <taxon>Clostridia</taxon>
        <taxon>Eubacteriales</taxon>
        <taxon>Desulfitobacteriaceae</taxon>
        <taxon>Desulfosporosinus</taxon>
    </lineage>
</organism>
<feature type="modified residue" description="4-aspartylphosphate" evidence="4">
    <location>
        <position position="54"/>
    </location>
</feature>